<evidence type="ECO:0000313" key="1">
    <source>
        <dbReference type="EMBL" id="KIY62300.1"/>
    </source>
</evidence>
<reference evidence="1 2" key="1">
    <citation type="journal article" date="2015" name="Fungal Genet. Biol.">
        <title>Evolution of novel wood decay mechanisms in Agaricales revealed by the genome sequences of Fistulina hepatica and Cylindrobasidium torrendii.</title>
        <authorList>
            <person name="Floudas D."/>
            <person name="Held B.W."/>
            <person name="Riley R."/>
            <person name="Nagy L.G."/>
            <person name="Koehler G."/>
            <person name="Ransdell A.S."/>
            <person name="Younus H."/>
            <person name="Chow J."/>
            <person name="Chiniquy J."/>
            <person name="Lipzen A."/>
            <person name="Tritt A."/>
            <person name="Sun H."/>
            <person name="Haridas S."/>
            <person name="LaButti K."/>
            <person name="Ohm R.A."/>
            <person name="Kues U."/>
            <person name="Blanchette R.A."/>
            <person name="Grigoriev I.V."/>
            <person name="Minto R.E."/>
            <person name="Hibbett D.S."/>
        </authorList>
    </citation>
    <scope>NUCLEOTIDE SEQUENCE [LARGE SCALE GENOMIC DNA]</scope>
    <source>
        <strain evidence="1 2">FP15055 ss-10</strain>
    </source>
</reference>
<organism evidence="1 2">
    <name type="scientific">Cylindrobasidium torrendii FP15055 ss-10</name>
    <dbReference type="NCBI Taxonomy" id="1314674"/>
    <lineage>
        <taxon>Eukaryota</taxon>
        <taxon>Fungi</taxon>
        <taxon>Dikarya</taxon>
        <taxon>Basidiomycota</taxon>
        <taxon>Agaricomycotina</taxon>
        <taxon>Agaricomycetes</taxon>
        <taxon>Agaricomycetidae</taxon>
        <taxon>Agaricales</taxon>
        <taxon>Marasmiineae</taxon>
        <taxon>Physalacriaceae</taxon>
        <taxon>Cylindrobasidium</taxon>
    </lineage>
</organism>
<evidence type="ECO:0000313" key="2">
    <source>
        <dbReference type="Proteomes" id="UP000054007"/>
    </source>
</evidence>
<dbReference type="AlphaFoldDB" id="A0A0D7AWD7"/>
<dbReference type="OrthoDB" id="3151137at2759"/>
<keyword evidence="2" id="KW-1185">Reference proteome</keyword>
<dbReference type="Proteomes" id="UP000054007">
    <property type="component" value="Unassembled WGS sequence"/>
</dbReference>
<dbReference type="EMBL" id="KN880799">
    <property type="protein sequence ID" value="KIY62300.1"/>
    <property type="molecule type" value="Genomic_DNA"/>
</dbReference>
<sequence length="937" mass="105194">MIDFGNPGPSTILRCLAEEDLSSSTDNVGIVYGWAIHRQSMGDMRGNGLKISCNLPASHDAFGDQFDNDRADPRALVTECSLNVMNCPICTGFETRTIKVQHARERSVNVDPSDCDRVEYKGVAAGKTGSLQGSADPAIKLMESSRVWPGKSASLRNHARCLLRVDNWTGFRETGCRSALPALPKGAETIWTEHFKKHSTLSGELSRARALALLQNYPGTKPEVVLPEIPSGRNSRMPFEVLPILNGHGCGHCSYAAKERSSISRHTKEKHNDVCQGLSGCPSKCGRKVTYQILNKSVRFQVAIQTSDDVQMMQEYADDRAHRTANEVLYRPSDGRKISPYLLHNQWMDFVDGKKPFFLCQQSQSSGLPDNAQCFLVEHLERYFNGSLACIRIISDGLLKQLRYINPNSPIEVFQPINEGKRSYLTAIKRVVFCILWQCPPGSQPVNFIAIPKDEALQAAVQRLVECITAKEPSAFDTALDSLFTSLWHRPSYATQGKPFLDPTLCCICLMHLNQDGSFDQSQTTLTRVVYFMRLFVVRRLSQLSSARAIAQEPPVPSAHDILGWLSIDTNSTFRYVWSIYTFKQNPMVHPRTWPTTSNPVQSVRHDGKLFQVATLRSYLHTAHKEWFHQWLEHILLGSDGTNSDYILPLNAANHPAMQDNMDTSTDGVSVFTLNRTPVLPVLHNLRAHLVGRMTCPADWHVWFKNLAKLEGQALILCMLEHSPGRAFELHKLLVANSYGGELEGQRAVFWHRGHLILVSGHRGGRSRQVPQGLSGFVSWALLQIHSLARPIAEQKVRSIFPEHPGLLCDFRTRLFMAEHSVWTTEKVTKLLENQTEKVFGWPIKVESMRQILTTLHRDAIPDANTLVQDELFQVVAALQAAHSKERQDNSYAVARDTVAPGIHWSKIAIYLGLSQRWQRYLLVSESGVQVLNGLDT</sequence>
<name>A0A0D7AWD7_9AGAR</name>
<gene>
    <name evidence="1" type="ORF">CYLTODRAFT_414827</name>
</gene>
<accession>A0A0D7AWD7</accession>
<protein>
    <submittedName>
        <fullName evidence="1">Uncharacterized protein</fullName>
    </submittedName>
</protein>
<proteinExistence type="predicted"/>
<dbReference type="STRING" id="1314674.A0A0D7AWD7"/>